<dbReference type="PANTHER" id="PTHR16469:SF27">
    <property type="entry name" value="UBIQUITIN-ASSOCIATED AND SH3 DOMAIN-CONTAINING BA-RELATED"/>
    <property type="match status" value="1"/>
</dbReference>
<sequence>MKIIILRHGDRFDSPLYFTPLTLKGLTQASKLADELTSYNIDIIYSSPFLRTLQTVYPFCIKTNKKINIENAFYECLSSEEFNYHNYRHFPQELQLSHPHLLSIINNNYHTKLLVSNISYTETHQQIKNRVFPFIYNLCQQHKHRNTTILIVTHATIANAIKIFFNHEVKFDDHVPTAKPIIIDVPVNINGPA</sequence>
<dbReference type="Pfam" id="PF00300">
    <property type="entry name" value="His_Phos_1"/>
    <property type="match status" value="1"/>
</dbReference>
<organism evidence="1">
    <name type="scientific">viral metagenome</name>
    <dbReference type="NCBI Taxonomy" id="1070528"/>
    <lineage>
        <taxon>unclassified sequences</taxon>
        <taxon>metagenomes</taxon>
        <taxon>organismal metagenomes</taxon>
    </lineage>
</organism>
<dbReference type="InterPro" id="IPR013078">
    <property type="entry name" value="His_Pase_superF_clade-1"/>
</dbReference>
<evidence type="ECO:0008006" key="2">
    <source>
        <dbReference type="Google" id="ProtNLM"/>
    </source>
</evidence>
<name>A0A6C0C4R1_9ZZZZ</name>
<dbReference type="InterPro" id="IPR029033">
    <property type="entry name" value="His_PPase_superfam"/>
</dbReference>
<dbReference type="AlphaFoldDB" id="A0A6C0C4R1"/>
<evidence type="ECO:0000313" key="1">
    <source>
        <dbReference type="EMBL" id="QHS99322.1"/>
    </source>
</evidence>
<dbReference type="EMBL" id="MN739338">
    <property type="protein sequence ID" value="QHS99322.1"/>
    <property type="molecule type" value="Genomic_DNA"/>
</dbReference>
<reference evidence="1" key="1">
    <citation type="journal article" date="2020" name="Nature">
        <title>Giant virus diversity and host interactions through global metagenomics.</title>
        <authorList>
            <person name="Schulz F."/>
            <person name="Roux S."/>
            <person name="Paez-Espino D."/>
            <person name="Jungbluth S."/>
            <person name="Walsh D.A."/>
            <person name="Denef V.J."/>
            <person name="McMahon K.D."/>
            <person name="Konstantinidis K.T."/>
            <person name="Eloe-Fadrosh E.A."/>
            <person name="Kyrpides N.C."/>
            <person name="Woyke T."/>
        </authorList>
    </citation>
    <scope>NUCLEOTIDE SEQUENCE</scope>
    <source>
        <strain evidence="1">GVMAG-M-3300020185-33</strain>
    </source>
</reference>
<proteinExistence type="predicted"/>
<dbReference type="PANTHER" id="PTHR16469">
    <property type="entry name" value="UBIQUITIN-ASSOCIATED AND SH3 DOMAIN-CONTAINING BA-RELATED"/>
    <property type="match status" value="1"/>
</dbReference>
<dbReference type="Gene3D" id="3.40.50.1240">
    <property type="entry name" value="Phosphoglycerate mutase-like"/>
    <property type="match status" value="1"/>
</dbReference>
<dbReference type="SUPFAM" id="SSF53254">
    <property type="entry name" value="Phosphoglycerate mutase-like"/>
    <property type="match status" value="1"/>
</dbReference>
<accession>A0A6C0C4R1</accession>
<protein>
    <recommendedName>
        <fullName evidence="2">Phosphoglycerate mutase</fullName>
    </recommendedName>
</protein>
<dbReference type="InterPro" id="IPR051710">
    <property type="entry name" value="Phosphatase_SH3-domain"/>
</dbReference>
<dbReference type="CDD" id="cd07067">
    <property type="entry name" value="HP_PGM_like"/>
    <property type="match status" value="1"/>
</dbReference>